<evidence type="ECO:0000313" key="2">
    <source>
        <dbReference type="EMBL" id="QHU00750.1"/>
    </source>
</evidence>
<dbReference type="Pfam" id="PF03109">
    <property type="entry name" value="ABC1"/>
    <property type="match status" value="1"/>
</dbReference>
<name>A0A6C0J7A5_9ZZZZ</name>
<feature type="domain" description="ABC1 atypical kinase-like" evidence="1">
    <location>
        <begin position="245"/>
        <end position="292"/>
    </location>
</feature>
<dbReference type="SUPFAM" id="SSF56112">
    <property type="entry name" value="Protein kinase-like (PK-like)"/>
    <property type="match status" value="1"/>
</dbReference>
<sequence>MLKPRSNESYFQFQRRFIKNAGYIKGHGIRGEYVSLILKSAAVWNNSKIYKQVAGAIEPHTKWIKHCGYIDTSCREEVSQHSSVKIEDIELGDRLGSISQDAYVRLGVVKKTGMKVAVKFIPILFKDIYKQGDPLRKFSPEEEEVETAMNLGKLAKEDPGLPFPITLGGGSVRIRLPIDFAQRDTAIKIDVYNKEFSINGKKRAAILAMRGDLSDHDTIVSAMYIVSELATGDLKQIRLTEKLASSAGCALNMLHNFNYTHGDPHLGNFLVLECGQVIIHDFGHSKQHSPEQSSTKAIIDDIQFDKEFLERAINS</sequence>
<proteinExistence type="predicted"/>
<dbReference type="Gene3D" id="1.10.510.10">
    <property type="entry name" value="Transferase(Phosphotransferase) domain 1"/>
    <property type="match status" value="1"/>
</dbReference>
<reference evidence="2" key="1">
    <citation type="journal article" date="2020" name="Nature">
        <title>Giant virus diversity and host interactions through global metagenomics.</title>
        <authorList>
            <person name="Schulz F."/>
            <person name="Roux S."/>
            <person name="Paez-Espino D."/>
            <person name="Jungbluth S."/>
            <person name="Walsh D.A."/>
            <person name="Denef V.J."/>
            <person name="McMahon K.D."/>
            <person name="Konstantinidis K.T."/>
            <person name="Eloe-Fadrosh E.A."/>
            <person name="Kyrpides N.C."/>
            <person name="Woyke T."/>
        </authorList>
    </citation>
    <scope>NUCLEOTIDE SEQUENCE</scope>
    <source>
        <strain evidence="2">GVMAG-M-3300025860-20</strain>
    </source>
</reference>
<protein>
    <recommendedName>
        <fullName evidence="1">ABC1 atypical kinase-like domain-containing protein</fullName>
    </recommendedName>
</protein>
<dbReference type="InterPro" id="IPR004147">
    <property type="entry name" value="ABC1_dom"/>
</dbReference>
<dbReference type="InterPro" id="IPR011009">
    <property type="entry name" value="Kinase-like_dom_sf"/>
</dbReference>
<dbReference type="EMBL" id="MN740329">
    <property type="protein sequence ID" value="QHU00750.1"/>
    <property type="molecule type" value="Genomic_DNA"/>
</dbReference>
<evidence type="ECO:0000259" key="1">
    <source>
        <dbReference type="Pfam" id="PF03109"/>
    </source>
</evidence>
<dbReference type="AlphaFoldDB" id="A0A6C0J7A5"/>
<organism evidence="2">
    <name type="scientific">viral metagenome</name>
    <dbReference type="NCBI Taxonomy" id="1070528"/>
    <lineage>
        <taxon>unclassified sequences</taxon>
        <taxon>metagenomes</taxon>
        <taxon>organismal metagenomes</taxon>
    </lineage>
</organism>
<accession>A0A6C0J7A5</accession>